<feature type="non-terminal residue" evidence="7">
    <location>
        <position position="1"/>
    </location>
</feature>
<name>A0A7T8JWL1_CALRO</name>
<reference evidence="8" key="1">
    <citation type="submission" date="2021-01" db="EMBL/GenBank/DDBJ databases">
        <title>Caligus Genome Assembly.</title>
        <authorList>
            <person name="Gallardo-Escarate C."/>
        </authorList>
    </citation>
    <scope>NUCLEOTIDE SEQUENCE [LARGE SCALE GENOMIC DNA]</scope>
</reference>
<dbReference type="GO" id="GO:0003964">
    <property type="term" value="F:RNA-directed DNA polymerase activity"/>
    <property type="evidence" value="ECO:0007669"/>
    <property type="project" value="UniProtKB-KW"/>
</dbReference>
<keyword evidence="8" id="KW-1185">Reference proteome</keyword>
<evidence type="ECO:0000313" key="8">
    <source>
        <dbReference type="Proteomes" id="UP000595437"/>
    </source>
</evidence>
<dbReference type="EMBL" id="CP045901">
    <property type="protein sequence ID" value="QQP37902.1"/>
    <property type="molecule type" value="Genomic_DNA"/>
</dbReference>
<dbReference type="AlphaFoldDB" id="A0A7T8JWL1"/>
<evidence type="ECO:0000259" key="6">
    <source>
        <dbReference type="Pfam" id="PF17919"/>
    </source>
</evidence>
<dbReference type="GO" id="GO:0004519">
    <property type="term" value="F:endonuclease activity"/>
    <property type="evidence" value="ECO:0007669"/>
    <property type="project" value="UniProtKB-KW"/>
</dbReference>
<feature type="domain" description="Reverse transcriptase/retrotransposon-derived protein RNase H-like" evidence="6">
    <location>
        <begin position="2"/>
        <end position="94"/>
    </location>
</feature>
<evidence type="ECO:0000256" key="5">
    <source>
        <dbReference type="ARBA" id="ARBA00023268"/>
    </source>
</evidence>
<evidence type="ECO:0000313" key="7">
    <source>
        <dbReference type="EMBL" id="QQP37902.1"/>
    </source>
</evidence>
<keyword evidence="3" id="KW-0378">Hydrolase</keyword>
<dbReference type="InterPro" id="IPR050951">
    <property type="entry name" value="Retrovirus_Pol_polyprotein"/>
</dbReference>
<feature type="non-terminal residue" evidence="7">
    <location>
        <position position="98"/>
    </location>
</feature>
<evidence type="ECO:0000256" key="2">
    <source>
        <dbReference type="ARBA" id="ARBA00022722"/>
    </source>
</evidence>
<keyword evidence="2" id="KW-0540">Nuclease</keyword>
<dbReference type="Pfam" id="PF17919">
    <property type="entry name" value="RT_RNaseH_2"/>
    <property type="match status" value="1"/>
</dbReference>
<dbReference type="PANTHER" id="PTHR37984">
    <property type="entry name" value="PROTEIN CBG26694"/>
    <property type="match status" value="1"/>
</dbReference>
<keyword evidence="3" id="KW-0255">Endonuclease</keyword>
<dbReference type="Proteomes" id="UP000595437">
    <property type="component" value="Chromosome 12"/>
</dbReference>
<organism evidence="7 8">
    <name type="scientific">Caligus rogercresseyi</name>
    <name type="common">Sea louse</name>
    <dbReference type="NCBI Taxonomy" id="217165"/>
    <lineage>
        <taxon>Eukaryota</taxon>
        <taxon>Metazoa</taxon>
        <taxon>Ecdysozoa</taxon>
        <taxon>Arthropoda</taxon>
        <taxon>Crustacea</taxon>
        <taxon>Multicrustacea</taxon>
        <taxon>Hexanauplia</taxon>
        <taxon>Copepoda</taxon>
        <taxon>Siphonostomatoida</taxon>
        <taxon>Caligidae</taxon>
        <taxon>Caligus</taxon>
    </lineage>
</organism>
<dbReference type="PANTHER" id="PTHR37984:SF5">
    <property type="entry name" value="PROTEIN NYNRIN-LIKE"/>
    <property type="match status" value="1"/>
</dbReference>
<dbReference type="OrthoDB" id="422540at2759"/>
<dbReference type="FunFam" id="3.10.20.370:FF:000001">
    <property type="entry name" value="Retrovirus-related Pol polyprotein from transposon 17.6-like protein"/>
    <property type="match status" value="1"/>
</dbReference>
<dbReference type="Gene3D" id="3.10.20.370">
    <property type="match status" value="1"/>
</dbReference>
<dbReference type="InterPro" id="IPR043502">
    <property type="entry name" value="DNA/RNA_pol_sf"/>
</dbReference>
<keyword evidence="4" id="KW-0695">RNA-directed DNA polymerase</keyword>
<dbReference type="CDD" id="cd09274">
    <property type="entry name" value="RNase_HI_RT_Ty3"/>
    <property type="match status" value="1"/>
</dbReference>
<keyword evidence="1" id="KW-0808">Transferase</keyword>
<accession>A0A7T8JWL1</accession>
<dbReference type="SUPFAM" id="SSF56672">
    <property type="entry name" value="DNA/RNA polymerases"/>
    <property type="match status" value="1"/>
</dbReference>
<protein>
    <recommendedName>
        <fullName evidence="6">Reverse transcriptase/retrotransposon-derived protein RNase H-like domain-containing protein</fullName>
    </recommendedName>
</protein>
<gene>
    <name evidence="7" type="ORF">FKW44_018334</name>
</gene>
<sequence length="98" mass="10913">NKSFEQAKSLLTTVSDLSHPIHNAPTSIATDASADGIGAVLQQNDGVSWKPLAFFSKGLNPAERKRSAYDRELLAIFRAIRHFQHFVEGRNFHVLTDH</sequence>
<evidence type="ECO:0000256" key="4">
    <source>
        <dbReference type="ARBA" id="ARBA00022918"/>
    </source>
</evidence>
<keyword evidence="5" id="KW-0511">Multifunctional enzyme</keyword>
<keyword evidence="1" id="KW-0548">Nucleotidyltransferase</keyword>
<proteinExistence type="predicted"/>
<evidence type="ECO:0000256" key="3">
    <source>
        <dbReference type="ARBA" id="ARBA00022759"/>
    </source>
</evidence>
<dbReference type="InterPro" id="IPR041577">
    <property type="entry name" value="RT_RNaseH_2"/>
</dbReference>
<evidence type="ECO:0000256" key="1">
    <source>
        <dbReference type="ARBA" id="ARBA00022695"/>
    </source>
</evidence>